<organism evidence="10">
    <name type="scientific">Telmatobacter sp. DSM 110680</name>
    <dbReference type="NCBI Taxonomy" id="3036704"/>
    <lineage>
        <taxon>Bacteria</taxon>
        <taxon>Pseudomonadati</taxon>
        <taxon>Acidobacteriota</taxon>
        <taxon>Terriglobia</taxon>
        <taxon>Terriglobales</taxon>
        <taxon>Acidobacteriaceae</taxon>
        <taxon>Telmatobacter</taxon>
    </lineage>
</organism>
<evidence type="ECO:0000256" key="3">
    <source>
        <dbReference type="ARBA" id="ARBA00022692"/>
    </source>
</evidence>
<feature type="transmembrane region" description="Helical" evidence="7">
    <location>
        <begin position="277"/>
        <end position="302"/>
    </location>
</feature>
<dbReference type="EMBL" id="CP121196">
    <property type="protein sequence ID" value="XBH15466.1"/>
    <property type="molecule type" value="Genomic_DNA"/>
</dbReference>
<keyword evidence="3 7" id="KW-0812">Transmembrane</keyword>
<evidence type="ECO:0000259" key="8">
    <source>
        <dbReference type="Pfam" id="PF02687"/>
    </source>
</evidence>
<comment type="similarity">
    <text evidence="6">Belongs to the ABC-4 integral membrane protein family.</text>
</comment>
<dbReference type="PANTHER" id="PTHR30572">
    <property type="entry name" value="MEMBRANE COMPONENT OF TRANSPORTER-RELATED"/>
    <property type="match status" value="1"/>
</dbReference>
<keyword evidence="5 7" id="KW-0472">Membrane</keyword>
<evidence type="ECO:0000313" key="10">
    <source>
        <dbReference type="EMBL" id="XBH15466.1"/>
    </source>
</evidence>
<feature type="domain" description="MacB-like periplasmic core" evidence="9">
    <location>
        <begin position="20"/>
        <end position="223"/>
    </location>
</feature>
<dbReference type="Pfam" id="PF12704">
    <property type="entry name" value="MacB_PCD"/>
    <property type="match status" value="1"/>
</dbReference>
<evidence type="ECO:0000256" key="1">
    <source>
        <dbReference type="ARBA" id="ARBA00004651"/>
    </source>
</evidence>
<feature type="transmembrane region" description="Helical" evidence="7">
    <location>
        <begin position="323"/>
        <end position="352"/>
    </location>
</feature>
<keyword evidence="4 7" id="KW-1133">Transmembrane helix</keyword>
<keyword evidence="2" id="KW-1003">Cell membrane</keyword>
<dbReference type="GO" id="GO:0022857">
    <property type="term" value="F:transmembrane transporter activity"/>
    <property type="evidence" value="ECO:0007669"/>
    <property type="project" value="TreeGrafter"/>
</dbReference>
<dbReference type="GO" id="GO:0005886">
    <property type="term" value="C:plasma membrane"/>
    <property type="evidence" value="ECO:0007669"/>
    <property type="project" value="UniProtKB-SubCell"/>
</dbReference>
<evidence type="ECO:0000256" key="5">
    <source>
        <dbReference type="ARBA" id="ARBA00023136"/>
    </source>
</evidence>
<reference evidence="10" key="1">
    <citation type="submission" date="2023-03" db="EMBL/GenBank/DDBJ databases">
        <title>Edaphobacter sp.</title>
        <authorList>
            <person name="Huber K.J."/>
            <person name="Papendorf J."/>
            <person name="Pilke C."/>
            <person name="Bunk B."/>
            <person name="Sproeer C."/>
            <person name="Pester M."/>
        </authorList>
    </citation>
    <scope>NUCLEOTIDE SEQUENCE</scope>
    <source>
        <strain evidence="10">DSM 110680</strain>
    </source>
</reference>
<comment type="subcellular location">
    <subcellularLocation>
        <location evidence="1">Cell membrane</location>
        <topology evidence="1">Multi-pass membrane protein</topology>
    </subcellularLocation>
</comment>
<dbReference type="AlphaFoldDB" id="A0AAU7DF76"/>
<name>A0AAU7DF76_9BACT</name>
<dbReference type="Pfam" id="PF02687">
    <property type="entry name" value="FtsX"/>
    <property type="match status" value="1"/>
</dbReference>
<protein>
    <submittedName>
        <fullName evidence="10">ABC transporter permease</fullName>
    </submittedName>
</protein>
<gene>
    <name evidence="10" type="ORF">P8935_12895</name>
</gene>
<dbReference type="InterPro" id="IPR003838">
    <property type="entry name" value="ABC3_permease_C"/>
</dbReference>
<dbReference type="InterPro" id="IPR050250">
    <property type="entry name" value="Macrolide_Exporter_MacB"/>
</dbReference>
<feature type="domain" description="ABC3 transporter permease C-terminal" evidence="8">
    <location>
        <begin position="281"/>
        <end position="406"/>
    </location>
</feature>
<evidence type="ECO:0000256" key="4">
    <source>
        <dbReference type="ARBA" id="ARBA00022989"/>
    </source>
</evidence>
<sequence length="413" mass="45174">MLKDIFGQAWEAMVYNRRRTTITMIGMAWGIATVVLLLAYGAGFSRAIEAIFAQWGTNIIGVFPGRTSEQAGGEKSGIKVQFTQDDVDRIIASVPGINHISPTVNKDVTVQNDLHTYTWTVNGVMPVFQDIWKLDTAAGRFFNGQEEQQRAHVCVIGSESKTKLYSGGWAVGQTIRLNGVLFTIIGVLVPKMQEGEDSDRNRQIYVPFSTMSDLADTKYLSGIWYNYQGNYQLTEQNMRNSLGAAHHFRPSDHSAIYVANLMTELHQFSILSLALQVLLSLVGALTLGIAGIGLMNIMLVAVQQRTREIGIEKALGAQRRHILTQFLSEAMVITGVGGVSGIGLAYVVSLLIGRIPFYSELAQHAEDADIQLLISPTSVVVASTILIITGLVSGMIPAIRAANLDPIEALRYE</sequence>
<proteinExistence type="inferred from homology"/>
<evidence type="ECO:0000256" key="6">
    <source>
        <dbReference type="ARBA" id="ARBA00038076"/>
    </source>
</evidence>
<evidence type="ECO:0000256" key="7">
    <source>
        <dbReference type="SAM" id="Phobius"/>
    </source>
</evidence>
<feature type="transmembrane region" description="Helical" evidence="7">
    <location>
        <begin position="21"/>
        <end position="42"/>
    </location>
</feature>
<feature type="transmembrane region" description="Helical" evidence="7">
    <location>
        <begin position="372"/>
        <end position="392"/>
    </location>
</feature>
<evidence type="ECO:0000259" key="9">
    <source>
        <dbReference type="Pfam" id="PF12704"/>
    </source>
</evidence>
<dbReference type="PANTHER" id="PTHR30572:SF4">
    <property type="entry name" value="ABC TRANSPORTER PERMEASE YTRF"/>
    <property type="match status" value="1"/>
</dbReference>
<dbReference type="RefSeq" id="WP_348260699.1">
    <property type="nucleotide sequence ID" value="NZ_CP121196.1"/>
</dbReference>
<evidence type="ECO:0000256" key="2">
    <source>
        <dbReference type="ARBA" id="ARBA00022475"/>
    </source>
</evidence>
<dbReference type="InterPro" id="IPR025857">
    <property type="entry name" value="MacB_PCD"/>
</dbReference>
<accession>A0AAU7DF76</accession>